<evidence type="ECO:0008006" key="3">
    <source>
        <dbReference type="Google" id="ProtNLM"/>
    </source>
</evidence>
<reference evidence="1 2" key="1">
    <citation type="submission" date="2016-11" db="EMBL/GenBank/DDBJ databases">
        <authorList>
            <person name="Jaros S."/>
            <person name="Januszkiewicz K."/>
            <person name="Wedrychowicz H."/>
        </authorList>
    </citation>
    <scope>NUCLEOTIDE SEQUENCE [LARGE SCALE GENOMIC DNA]</scope>
    <source>
        <strain evidence="1 2">CGMCC 1.7049</strain>
    </source>
</reference>
<dbReference type="InterPro" id="IPR014519">
    <property type="entry name" value="UCP024492"/>
</dbReference>
<evidence type="ECO:0000313" key="1">
    <source>
        <dbReference type="EMBL" id="SHG70888.1"/>
    </source>
</evidence>
<dbReference type="InterPro" id="IPR007438">
    <property type="entry name" value="DUF488"/>
</dbReference>
<dbReference type="OrthoDB" id="9789109at2"/>
<keyword evidence="2" id="KW-1185">Reference proteome</keyword>
<accession>A0A1M5M0V5</accession>
<dbReference type="Proteomes" id="UP000199758">
    <property type="component" value="Unassembled WGS sequence"/>
</dbReference>
<dbReference type="RefSeq" id="WP_072895258.1">
    <property type="nucleotide sequence ID" value="NZ_FQWZ01000002.1"/>
</dbReference>
<dbReference type="AlphaFoldDB" id="A0A1M5M0V5"/>
<dbReference type="Pfam" id="PF04343">
    <property type="entry name" value="DUF488"/>
    <property type="match status" value="1"/>
</dbReference>
<dbReference type="STRING" id="490188.SAMN04488068_1204"/>
<protein>
    <recommendedName>
        <fullName evidence="3">DUF488 domain-containing protein</fullName>
    </recommendedName>
</protein>
<gene>
    <name evidence="1" type="ORF">SAMN04488068_1204</name>
</gene>
<organism evidence="1 2">
    <name type="scientific">Hydrocarboniphaga daqingensis</name>
    <dbReference type="NCBI Taxonomy" id="490188"/>
    <lineage>
        <taxon>Bacteria</taxon>
        <taxon>Pseudomonadati</taxon>
        <taxon>Pseudomonadota</taxon>
        <taxon>Gammaproteobacteria</taxon>
        <taxon>Nevskiales</taxon>
        <taxon>Nevskiaceae</taxon>
        <taxon>Hydrocarboniphaga</taxon>
    </lineage>
</organism>
<name>A0A1M5M0V5_9GAMM</name>
<evidence type="ECO:0000313" key="2">
    <source>
        <dbReference type="Proteomes" id="UP000199758"/>
    </source>
</evidence>
<dbReference type="PANTHER" id="PTHR39337:SF1">
    <property type="entry name" value="BLR5642 PROTEIN"/>
    <property type="match status" value="1"/>
</dbReference>
<dbReference type="EMBL" id="FQWZ01000002">
    <property type="protein sequence ID" value="SHG70888.1"/>
    <property type="molecule type" value="Genomic_DNA"/>
</dbReference>
<proteinExistence type="predicted"/>
<dbReference type="PANTHER" id="PTHR39337">
    <property type="entry name" value="BLR5642 PROTEIN"/>
    <property type="match status" value="1"/>
</dbReference>
<dbReference type="PIRSF" id="PIRSF024492">
    <property type="entry name" value="UCP024492"/>
    <property type="match status" value="1"/>
</dbReference>
<sequence>MKRPRYLYTAGYEGMTSEAFIGRLAAEAIRTLVDVRALPLSRKPGFSKTALSKLLADRGIGYLHMPSLGCPKSVRDRYKLDRDWTQYTASFMEHLAGQQAAIAELAKIGSTTTAALMCFEADPAQCHRTFVARAVSQAGALPVAHITARTVIPELACRAAA</sequence>